<gene>
    <name evidence="1" type="ORF">NUW58_g4154</name>
</gene>
<reference evidence="1" key="1">
    <citation type="submission" date="2022-10" db="EMBL/GenBank/DDBJ databases">
        <title>Genome Sequence of Xylaria curta.</title>
        <authorList>
            <person name="Buettner E."/>
        </authorList>
    </citation>
    <scope>NUCLEOTIDE SEQUENCE</scope>
    <source>
        <strain evidence="1">Babe10</strain>
    </source>
</reference>
<sequence length="771" mass="88061">MNIRQCTICEAKNAGHRPRVNPRLCSDCQDWDDLLHVNYCRERTSSHAPLNPTLFSYKHNPDWPPSRKGNYSELKDLAFFSGEYFAARRHCLMCSVLGDALQRAGSENGDGQETKLAVWRPFILDPGRNQLNVRDEQTAVEKGMVPWLQKCVLAICIATAPTGEDSWTYQPSIIEFVLRYENWCYDLSQIAPWERKAMDMGQIRTWLHRCLNEHGEECSVSWVPPSVNLPRGFRLIDVRERQVVLPQAQVEYVALSYVWNAASASPEKQKLQLDSENIKHLEAPNSLKDSILPEVVADAIYLCLDIGQRYLWVDRFCIVQDDLELKAEQIDAMGVIYDRAFLTIVALGDGPTAGLVGLPCRPRQQGFQNRSWDLLATMSNPVGEARLPLIDMAISESVWNGRAWTFQERALSKRKIYFDAGQVYGSCTKERWQEKPVDEDATEWKKTEAWEIHELPDSPWDFGLDSFTTYSKVITQFSPRKLTFPEDVLRAFAGVVNVLEMKLKRPILLGHPEEFFTESLRWVPEPGFMGARRVLDNVPSWSWASWDSRATWDIDWTIAPGIYLASRVSEVKASFVNFYVSDPKGGLRPVREQHLSLEHYLAEQKRVALGAIKEAAASWWPSSNTDDPMIVELSELDQLTKQVWDWARHKAQSDDATHPWPPSTARTPRTERLHDLSEDETAFAALRNLEEHTDTRWWPPTTTKDPEAIQKLENLSKKISTLAEGRPNSLVFNTTCAYLKIGPFGRMWFKIPPRRTSAGASFKTKMASPSV</sequence>
<evidence type="ECO:0000313" key="2">
    <source>
        <dbReference type="Proteomes" id="UP001143856"/>
    </source>
</evidence>
<protein>
    <submittedName>
        <fullName evidence="1">Uncharacterized protein</fullName>
    </submittedName>
</protein>
<proteinExistence type="predicted"/>
<name>A0ACC1P938_9PEZI</name>
<dbReference type="EMBL" id="JAPDGR010000697">
    <property type="protein sequence ID" value="KAJ2988098.1"/>
    <property type="molecule type" value="Genomic_DNA"/>
</dbReference>
<dbReference type="Proteomes" id="UP001143856">
    <property type="component" value="Unassembled WGS sequence"/>
</dbReference>
<organism evidence="1 2">
    <name type="scientific">Xylaria curta</name>
    <dbReference type="NCBI Taxonomy" id="42375"/>
    <lineage>
        <taxon>Eukaryota</taxon>
        <taxon>Fungi</taxon>
        <taxon>Dikarya</taxon>
        <taxon>Ascomycota</taxon>
        <taxon>Pezizomycotina</taxon>
        <taxon>Sordariomycetes</taxon>
        <taxon>Xylariomycetidae</taxon>
        <taxon>Xylariales</taxon>
        <taxon>Xylariaceae</taxon>
        <taxon>Xylaria</taxon>
    </lineage>
</organism>
<evidence type="ECO:0000313" key="1">
    <source>
        <dbReference type="EMBL" id="KAJ2988098.1"/>
    </source>
</evidence>
<comment type="caution">
    <text evidence="1">The sequence shown here is derived from an EMBL/GenBank/DDBJ whole genome shotgun (WGS) entry which is preliminary data.</text>
</comment>
<keyword evidence="2" id="KW-1185">Reference proteome</keyword>
<accession>A0ACC1P938</accession>